<dbReference type="RefSeq" id="WP_406698982.1">
    <property type="nucleotide sequence ID" value="NZ_CP155447.1"/>
</dbReference>
<feature type="region of interest" description="Disordered" evidence="6">
    <location>
        <begin position="290"/>
        <end position="359"/>
    </location>
</feature>
<name>A0AAU7CLJ6_9BACT</name>
<dbReference type="InterPro" id="IPR013325">
    <property type="entry name" value="RNA_pol_sigma_r2"/>
</dbReference>
<dbReference type="GO" id="GO:0003677">
    <property type="term" value="F:DNA binding"/>
    <property type="evidence" value="ECO:0007669"/>
    <property type="project" value="UniProtKB-KW"/>
</dbReference>
<dbReference type="SUPFAM" id="SSF88946">
    <property type="entry name" value="Sigma2 domain of RNA polymerase sigma factors"/>
    <property type="match status" value="1"/>
</dbReference>
<evidence type="ECO:0000256" key="1">
    <source>
        <dbReference type="ARBA" id="ARBA00010641"/>
    </source>
</evidence>
<dbReference type="InterPro" id="IPR036388">
    <property type="entry name" value="WH-like_DNA-bd_sf"/>
</dbReference>
<reference evidence="8" key="1">
    <citation type="submission" date="2024-05" db="EMBL/GenBank/DDBJ databases">
        <title>Planctomycetes of the genus Singulisphaera possess chitinolytic capabilities.</title>
        <authorList>
            <person name="Ivanova A."/>
        </authorList>
    </citation>
    <scope>NUCLEOTIDE SEQUENCE</scope>
    <source>
        <strain evidence="8">Ch08T</strain>
    </source>
</reference>
<feature type="domain" description="RNA polymerase sigma factor 70 region 4 type 2" evidence="7">
    <location>
        <begin position="143"/>
        <end position="193"/>
    </location>
</feature>
<gene>
    <name evidence="8" type="ORF">V5E97_08860</name>
</gene>
<feature type="compositionally biased region" description="Polar residues" evidence="6">
    <location>
        <begin position="290"/>
        <end position="304"/>
    </location>
</feature>
<dbReference type="GO" id="GO:0006352">
    <property type="term" value="P:DNA-templated transcription initiation"/>
    <property type="evidence" value="ECO:0007669"/>
    <property type="project" value="InterPro"/>
</dbReference>
<evidence type="ECO:0000256" key="6">
    <source>
        <dbReference type="SAM" id="MobiDB-lite"/>
    </source>
</evidence>
<comment type="similarity">
    <text evidence="1">Belongs to the sigma-70 factor family. ECF subfamily.</text>
</comment>
<keyword evidence="5" id="KW-0804">Transcription</keyword>
<evidence type="ECO:0000256" key="5">
    <source>
        <dbReference type="ARBA" id="ARBA00023163"/>
    </source>
</evidence>
<dbReference type="SUPFAM" id="SSF88659">
    <property type="entry name" value="Sigma3 and sigma4 domains of RNA polymerase sigma factors"/>
    <property type="match status" value="1"/>
</dbReference>
<sequence>MADARNTEIHRSLRGLFSVGTVAGQSDRELLERFSARRGEAAEFAFAALVERHGPMVMRVCSKILDSHDASDAFQATFLVLARKAGSIYCRDTLGPYLHGVAHRVASGCRSAAARRRRHERGYAERAVTTYVDKPPDDLGRVIHEELGRLPERFRGVAALCDLEGMTYVEAAGRLGCPPGTVMSRLAEARRRLRVRLARRGLASSAGVISATLAAEAKATVLPLALAEATIQAATRFATSPSTSGAIISASVTVLAEGVLRAMFLTKLKTLAMVGLVAGAVATGAGVLAQSPQGRATGPGSVNSAAPGDDPLQPPEKRPSSGVGKPGLPGKSNATSPTAKEPRRPQGTTKTTRVASGKQPHFANAPGCVWLVRPTSFGADSMGGFCIHSKVSYTVADPTVDPTSGSLRILIVHASQGEPFTPGEPSSDFPGLQVVAFDAEGNRYPFKQGNESSEGRIQKGISVWHTSFTLDPKVLALEKVSYLGIEKKPTEPQDQVRVLGDPTH</sequence>
<keyword evidence="2" id="KW-0805">Transcription regulation</keyword>
<evidence type="ECO:0000256" key="3">
    <source>
        <dbReference type="ARBA" id="ARBA00023082"/>
    </source>
</evidence>
<dbReference type="PANTHER" id="PTHR43133:SF8">
    <property type="entry name" value="RNA POLYMERASE SIGMA FACTOR HI_1459-RELATED"/>
    <property type="match status" value="1"/>
</dbReference>
<evidence type="ECO:0000259" key="7">
    <source>
        <dbReference type="Pfam" id="PF08281"/>
    </source>
</evidence>
<keyword evidence="4" id="KW-0238">DNA-binding</keyword>
<dbReference type="PANTHER" id="PTHR43133">
    <property type="entry name" value="RNA POLYMERASE ECF-TYPE SIGMA FACTO"/>
    <property type="match status" value="1"/>
</dbReference>
<dbReference type="NCBIfam" id="TIGR02937">
    <property type="entry name" value="sigma70-ECF"/>
    <property type="match status" value="1"/>
</dbReference>
<evidence type="ECO:0000313" key="8">
    <source>
        <dbReference type="EMBL" id="XBH06130.1"/>
    </source>
</evidence>
<dbReference type="EMBL" id="CP155447">
    <property type="protein sequence ID" value="XBH06130.1"/>
    <property type="molecule type" value="Genomic_DNA"/>
</dbReference>
<organism evidence="8">
    <name type="scientific">Singulisphaera sp. Ch08</name>
    <dbReference type="NCBI Taxonomy" id="3120278"/>
    <lineage>
        <taxon>Bacteria</taxon>
        <taxon>Pseudomonadati</taxon>
        <taxon>Planctomycetota</taxon>
        <taxon>Planctomycetia</taxon>
        <taxon>Isosphaerales</taxon>
        <taxon>Isosphaeraceae</taxon>
        <taxon>Singulisphaera</taxon>
    </lineage>
</organism>
<proteinExistence type="inferred from homology"/>
<dbReference type="InterPro" id="IPR013249">
    <property type="entry name" value="RNA_pol_sigma70_r4_t2"/>
</dbReference>
<dbReference type="Gene3D" id="1.10.1740.10">
    <property type="match status" value="1"/>
</dbReference>
<dbReference type="AlphaFoldDB" id="A0AAU7CLJ6"/>
<dbReference type="Pfam" id="PF08281">
    <property type="entry name" value="Sigma70_r4_2"/>
    <property type="match status" value="1"/>
</dbReference>
<dbReference type="Gene3D" id="1.10.10.10">
    <property type="entry name" value="Winged helix-like DNA-binding domain superfamily/Winged helix DNA-binding domain"/>
    <property type="match status" value="1"/>
</dbReference>
<dbReference type="InterPro" id="IPR013324">
    <property type="entry name" value="RNA_pol_sigma_r3/r4-like"/>
</dbReference>
<accession>A0AAU7CLJ6</accession>
<dbReference type="InterPro" id="IPR039425">
    <property type="entry name" value="RNA_pol_sigma-70-like"/>
</dbReference>
<dbReference type="GO" id="GO:0016987">
    <property type="term" value="F:sigma factor activity"/>
    <property type="evidence" value="ECO:0007669"/>
    <property type="project" value="UniProtKB-KW"/>
</dbReference>
<evidence type="ECO:0000256" key="2">
    <source>
        <dbReference type="ARBA" id="ARBA00023015"/>
    </source>
</evidence>
<evidence type="ECO:0000256" key="4">
    <source>
        <dbReference type="ARBA" id="ARBA00023125"/>
    </source>
</evidence>
<keyword evidence="3" id="KW-0731">Sigma factor</keyword>
<protein>
    <submittedName>
        <fullName evidence="8">RNA polymerase sigma factor</fullName>
    </submittedName>
</protein>
<dbReference type="InterPro" id="IPR014284">
    <property type="entry name" value="RNA_pol_sigma-70_dom"/>
</dbReference>